<keyword evidence="3" id="KW-1185">Reference proteome</keyword>
<comment type="caution">
    <text evidence="2">The sequence shown here is derived from an EMBL/GenBank/DDBJ whole genome shotgun (WGS) entry which is preliminary data.</text>
</comment>
<dbReference type="Proteomes" id="UP000297348">
    <property type="component" value="Unassembled WGS sequence"/>
</dbReference>
<proteinExistence type="predicted"/>
<evidence type="ECO:0000313" key="2">
    <source>
        <dbReference type="EMBL" id="TGD17523.1"/>
    </source>
</evidence>
<accession>A0A4Z0J968</accession>
<gene>
    <name evidence="2" type="ORF">EGT51_11960</name>
</gene>
<reference evidence="2 3" key="1">
    <citation type="submission" date="2018-10" db="EMBL/GenBank/DDBJ databases">
        <title>Lactobacillus sp. R7 and Lactobacillus sp. R19 isolated from fermented mustard green product of Taiwan.</title>
        <authorList>
            <person name="Lin S.-T."/>
        </authorList>
    </citation>
    <scope>NUCLEOTIDE SEQUENCE [LARGE SCALE GENOMIC DNA]</scope>
    <source>
        <strain evidence="2 3">BCRC 81129</strain>
    </source>
</reference>
<feature type="compositionally biased region" description="Polar residues" evidence="1">
    <location>
        <begin position="46"/>
        <end position="58"/>
    </location>
</feature>
<name>A0A4Z0J968_9LACO</name>
<dbReference type="AlphaFoldDB" id="A0A4Z0J968"/>
<organism evidence="2 3">
    <name type="scientific">Levilactobacillus suantsaiihabitans</name>
    <dbReference type="NCBI Taxonomy" id="2487722"/>
    <lineage>
        <taxon>Bacteria</taxon>
        <taxon>Bacillati</taxon>
        <taxon>Bacillota</taxon>
        <taxon>Bacilli</taxon>
        <taxon>Lactobacillales</taxon>
        <taxon>Lactobacillaceae</taxon>
        <taxon>Levilactobacillus</taxon>
    </lineage>
</organism>
<dbReference type="EMBL" id="RKLX01000029">
    <property type="protein sequence ID" value="TGD17523.1"/>
    <property type="molecule type" value="Genomic_DNA"/>
</dbReference>
<feature type="region of interest" description="Disordered" evidence="1">
    <location>
        <begin position="36"/>
        <end position="77"/>
    </location>
</feature>
<evidence type="ECO:0000313" key="3">
    <source>
        <dbReference type="Proteomes" id="UP000297348"/>
    </source>
</evidence>
<evidence type="ECO:0000256" key="1">
    <source>
        <dbReference type="SAM" id="MobiDB-lite"/>
    </source>
</evidence>
<sequence length="77" mass="8042">MAPAGSAVLAEVLSQPTAQDDLRAWRVLPGFQANRKTVPQAGGVPQSKSYPSLTQASGFTHVVRTPPQPSGSQQKSA</sequence>
<protein>
    <submittedName>
        <fullName evidence="2">Uncharacterized protein</fullName>
    </submittedName>
</protein>